<gene>
    <name evidence="1" type="ORF">GN958_ATG20939</name>
</gene>
<name>A0A8S9TQI7_PHYIN</name>
<dbReference type="PANTHER" id="PTHR31569:SF4">
    <property type="entry name" value="SWIM-TYPE DOMAIN-CONTAINING PROTEIN"/>
    <property type="match status" value="1"/>
</dbReference>
<protein>
    <recommendedName>
        <fullName evidence="3">FAR1 domain-containing protein</fullName>
    </recommendedName>
</protein>
<comment type="caution">
    <text evidence="1">The sequence shown here is derived from an EMBL/GenBank/DDBJ whole genome shotgun (WGS) entry which is preliminary data.</text>
</comment>
<dbReference type="PANTHER" id="PTHR31569">
    <property type="entry name" value="SWIM-TYPE DOMAIN-CONTAINING PROTEIN"/>
    <property type="match status" value="1"/>
</dbReference>
<evidence type="ECO:0000313" key="1">
    <source>
        <dbReference type="EMBL" id="KAF4129862.1"/>
    </source>
</evidence>
<reference evidence="1" key="1">
    <citation type="submission" date="2020-03" db="EMBL/GenBank/DDBJ databases">
        <title>Hybrid Assembly of Korean Phytophthora infestans isolates.</title>
        <authorList>
            <person name="Prokchorchik M."/>
            <person name="Lee Y."/>
            <person name="Seo J."/>
            <person name="Cho J.-H."/>
            <person name="Park Y.-E."/>
            <person name="Jang D.-C."/>
            <person name="Im J.-S."/>
            <person name="Choi J.-G."/>
            <person name="Park H.-J."/>
            <person name="Lee G.-B."/>
            <person name="Lee Y.-G."/>
            <person name="Hong S.-Y."/>
            <person name="Cho K."/>
            <person name="Sohn K.H."/>
        </authorList>
    </citation>
    <scope>NUCLEOTIDE SEQUENCE</scope>
    <source>
        <strain evidence="1">KR_2_A2</strain>
    </source>
</reference>
<evidence type="ECO:0008006" key="3">
    <source>
        <dbReference type="Google" id="ProtNLM"/>
    </source>
</evidence>
<sequence length="134" mass="15338">MESNVELEYVPSLTPFHKNCVRLKGVRPSHSVNATECKVRFVAQVVKKADKEWRVQVKLAFYGHNHPVSEDIYQSYPKVRQLPASSPVMRDVELMVASGSKSSRLYDYIRTNSPHRMQMQDVYNLVAKIKKSGA</sequence>
<proteinExistence type="predicted"/>
<dbReference type="Proteomes" id="UP000704712">
    <property type="component" value="Unassembled WGS sequence"/>
</dbReference>
<dbReference type="EMBL" id="JAACNO010002912">
    <property type="protein sequence ID" value="KAF4129862.1"/>
    <property type="molecule type" value="Genomic_DNA"/>
</dbReference>
<dbReference type="AlphaFoldDB" id="A0A8S9TQI7"/>
<organism evidence="1 2">
    <name type="scientific">Phytophthora infestans</name>
    <name type="common">Potato late blight agent</name>
    <name type="synonym">Botrytis infestans</name>
    <dbReference type="NCBI Taxonomy" id="4787"/>
    <lineage>
        <taxon>Eukaryota</taxon>
        <taxon>Sar</taxon>
        <taxon>Stramenopiles</taxon>
        <taxon>Oomycota</taxon>
        <taxon>Peronosporomycetes</taxon>
        <taxon>Peronosporales</taxon>
        <taxon>Peronosporaceae</taxon>
        <taxon>Phytophthora</taxon>
    </lineage>
</organism>
<dbReference type="InterPro" id="IPR052579">
    <property type="entry name" value="Zinc_finger_SWIM"/>
</dbReference>
<evidence type="ECO:0000313" key="2">
    <source>
        <dbReference type="Proteomes" id="UP000704712"/>
    </source>
</evidence>
<accession>A0A8S9TQI7</accession>